<reference evidence="1 2" key="1">
    <citation type="submission" date="2014-01" db="EMBL/GenBank/DDBJ databases">
        <authorList>
            <person name="Dobos K."/>
            <person name="Lenaerts A."/>
            <person name="Ordway D."/>
            <person name="DeGroote M.A."/>
            <person name="Parker T."/>
            <person name="Sizemore C."/>
            <person name="Tallon L.J."/>
            <person name="Sadzewicz L.K."/>
            <person name="Sengamalay N."/>
            <person name="Fraser C.M."/>
            <person name="Hine E."/>
            <person name="Shefchek K.A."/>
            <person name="Das S.P."/>
            <person name="Tettelin H."/>
        </authorList>
    </citation>
    <scope>NUCLEOTIDE SEQUENCE [LARGE SCALE GENOMIC DNA]</scope>
    <source>
        <strain evidence="1 2">Harvey</strain>
    </source>
</reference>
<sequence>MHHQNDRNLCPKRDLIDLKPGHRNACSIDRTVFVQIGATCNEQCGYVQHHDILKASDAPIRTFGFSGAPHRRSLRSSNARRA</sequence>
<evidence type="ECO:0000313" key="1">
    <source>
        <dbReference type="EMBL" id="EUA86747.1"/>
    </source>
</evidence>
<evidence type="ECO:0000313" key="2">
    <source>
        <dbReference type="Proteomes" id="UP000020681"/>
    </source>
</evidence>
<accession>A0ABN0QQ12</accession>
<protein>
    <submittedName>
        <fullName evidence="1">Uncharacterized protein</fullName>
    </submittedName>
</protein>
<dbReference type="Proteomes" id="UP000020681">
    <property type="component" value="Unassembled WGS sequence"/>
</dbReference>
<name>A0ABN0QQ12_MYCUL</name>
<comment type="caution">
    <text evidence="1">The sequence shown here is derived from an EMBL/GenBank/DDBJ whole genome shotgun (WGS) entry which is preliminary data.</text>
</comment>
<proteinExistence type="predicted"/>
<keyword evidence="2" id="KW-1185">Reference proteome</keyword>
<organism evidence="1 2">
    <name type="scientific">Mycobacterium ulcerans str. Harvey</name>
    <dbReference type="NCBI Taxonomy" id="1299332"/>
    <lineage>
        <taxon>Bacteria</taxon>
        <taxon>Bacillati</taxon>
        <taxon>Actinomycetota</taxon>
        <taxon>Actinomycetes</taxon>
        <taxon>Mycobacteriales</taxon>
        <taxon>Mycobacteriaceae</taxon>
        <taxon>Mycobacterium</taxon>
        <taxon>Mycobacterium ulcerans group</taxon>
    </lineage>
</organism>
<dbReference type="EMBL" id="JAOL01000170">
    <property type="protein sequence ID" value="EUA86747.1"/>
    <property type="molecule type" value="Genomic_DNA"/>
</dbReference>
<gene>
    <name evidence="1" type="ORF">I551_6968</name>
</gene>